<evidence type="ECO:0000313" key="2">
    <source>
        <dbReference type="EMBL" id="TVT39859.1"/>
    </source>
</evidence>
<feature type="non-terminal residue" evidence="2">
    <location>
        <position position="1"/>
    </location>
</feature>
<keyword evidence="1" id="KW-0472">Membrane</keyword>
<keyword evidence="1" id="KW-1133">Transmembrane helix</keyword>
<reference evidence="2 3" key="1">
    <citation type="submission" date="2019-07" db="EMBL/GenBank/DDBJ databases">
        <authorList>
            <person name="Duangmal K."/>
            <person name="Teo W.F.A."/>
        </authorList>
    </citation>
    <scope>NUCLEOTIDE SEQUENCE [LARGE SCALE GENOMIC DNA]</scope>
    <source>
        <strain evidence="2 3">TBRC 6029</strain>
    </source>
</reference>
<sequence>VALLNPVVLPATIVIGLGAGWWMARTRKHAADKQHMKQWLVESIADGRSTLDQLVAEQLIEAEQQLTLALDDALGRRIDAIEADLKEVDKAIKMDAQERSRKLAELGRRIKEVGDGRDRAEVLLGRIRALRDQH</sequence>
<accession>A0A558BTQ4</accession>
<organism evidence="2 3">
    <name type="scientific">Amycolatopsis rhizosphaerae</name>
    <dbReference type="NCBI Taxonomy" id="2053003"/>
    <lineage>
        <taxon>Bacteria</taxon>
        <taxon>Bacillati</taxon>
        <taxon>Actinomycetota</taxon>
        <taxon>Actinomycetes</taxon>
        <taxon>Pseudonocardiales</taxon>
        <taxon>Pseudonocardiaceae</taxon>
        <taxon>Amycolatopsis</taxon>
    </lineage>
</organism>
<comment type="caution">
    <text evidence="2">The sequence shown here is derived from an EMBL/GenBank/DDBJ whole genome shotgun (WGS) entry which is preliminary data.</text>
</comment>
<evidence type="ECO:0000313" key="3">
    <source>
        <dbReference type="Proteomes" id="UP000320011"/>
    </source>
</evidence>
<dbReference type="Proteomes" id="UP000320011">
    <property type="component" value="Unassembled WGS sequence"/>
</dbReference>
<reference evidence="2 3" key="2">
    <citation type="submission" date="2019-08" db="EMBL/GenBank/DDBJ databases">
        <title>Amycolatopsis acidicola sp. nov., isolated from peat swamp forest soil.</title>
        <authorList>
            <person name="Srisuk N."/>
        </authorList>
    </citation>
    <scope>NUCLEOTIDE SEQUENCE [LARGE SCALE GENOMIC DNA]</scope>
    <source>
        <strain evidence="2 3">TBRC 6029</strain>
    </source>
</reference>
<proteinExistence type="predicted"/>
<feature type="transmembrane region" description="Helical" evidence="1">
    <location>
        <begin position="6"/>
        <end position="24"/>
    </location>
</feature>
<protein>
    <submittedName>
        <fullName evidence="2">Dynamin</fullName>
    </submittedName>
</protein>
<gene>
    <name evidence="2" type="ORF">FNH05_23620</name>
</gene>
<dbReference type="EMBL" id="VJWX01000271">
    <property type="protein sequence ID" value="TVT39859.1"/>
    <property type="molecule type" value="Genomic_DNA"/>
</dbReference>
<evidence type="ECO:0000256" key="1">
    <source>
        <dbReference type="SAM" id="Phobius"/>
    </source>
</evidence>
<name>A0A558BTQ4_9PSEU</name>
<keyword evidence="3" id="KW-1185">Reference proteome</keyword>
<keyword evidence="1" id="KW-0812">Transmembrane</keyword>
<dbReference type="AlphaFoldDB" id="A0A558BTQ4"/>